<evidence type="ECO:0000313" key="3">
    <source>
        <dbReference type="Proteomes" id="UP000585050"/>
    </source>
</evidence>
<keyword evidence="2" id="KW-0378">Hydrolase</keyword>
<evidence type="ECO:0000313" key="2">
    <source>
        <dbReference type="EMBL" id="NLR94463.1"/>
    </source>
</evidence>
<reference evidence="2 3" key="1">
    <citation type="submission" date="2020-04" db="EMBL/GenBank/DDBJ databases">
        <title>Flammeovirga sp. SR4, a novel species isolated from seawater.</title>
        <authorList>
            <person name="Wang X."/>
        </authorList>
    </citation>
    <scope>NUCLEOTIDE SEQUENCE [LARGE SCALE GENOMIC DNA]</scope>
    <source>
        <strain evidence="2 3">SR4</strain>
    </source>
</reference>
<name>A0A7X8SQI9_9BACT</name>
<accession>A0A7X8SQI9</accession>
<keyword evidence="3" id="KW-1185">Reference proteome</keyword>
<dbReference type="Proteomes" id="UP000585050">
    <property type="component" value="Unassembled WGS sequence"/>
</dbReference>
<feature type="compositionally biased region" description="Acidic residues" evidence="1">
    <location>
        <begin position="98"/>
        <end position="114"/>
    </location>
</feature>
<dbReference type="PROSITE" id="PS51257">
    <property type="entry name" value="PROKAR_LIPOPROTEIN"/>
    <property type="match status" value="1"/>
</dbReference>
<sequence length="222" mass="25144">MFKRSSIALFAISTFAFTSCDDSEDIPPEEHDHETITDVKLIFTNTQDANDVVTASAQDEDGEGVKPLEIKDEITLDANKTYKLTYEILNTLAHDHDEHEEEEEEEEHHDEEEHEEHGEDIGAEILEEDDEHQFFYAFTEGAFSDPTGDGNIDNASDPINYDDKDENDLPVGLQTTWTTSEALNRGEFRVRLMHQPSGLKTETSTAETSDPDFDLTFVLNIQ</sequence>
<feature type="region of interest" description="Disordered" evidence="1">
    <location>
        <begin position="142"/>
        <end position="171"/>
    </location>
</feature>
<dbReference type="GO" id="GO:0016787">
    <property type="term" value="F:hydrolase activity"/>
    <property type="evidence" value="ECO:0007669"/>
    <property type="project" value="UniProtKB-KW"/>
</dbReference>
<organism evidence="2 3">
    <name type="scientific">Flammeovirga agarivorans</name>
    <dbReference type="NCBI Taxonomy" id="2726742"/>
    <lineage>
        <taxon>Bacteria</taxon>
        <taxon>Pseudomonadati</taxon>
        <taxon>Bacteroidota</taxon>
        <taxon>Cytophagia</taxon>
        <taxon>Cytophagales</taxon>
        <taxon>Flammeovirgaceae</taxon>
        <taxon>Flammeovirga</taxon>
    </lineage>
</organism>
<evidence type="ECO:0000256" key="1">
    <source>
        <dbReference type="SAM" id="MobiDB-lite"/>
    </source>
</evidence>
<dbReference type="EMBL" id="JABAIL010000012">
    <property type="protein sequence ID" value="NLR94463.1"/>
    <property type="molecule type" value="Genomic_DNA"/>
</dbReference>
<gene>
    <name evidence="2" type="ORF">HGP29_24880</name>
</gene>
<feature type="region of interest" description="Disordered" evidence="1">
    <location>
        <begin position="95"/>
        <end position="118"/>
    </location>
</feature>
<protein>
    <submittedName>
        <fullName evidence="2">GTP cyclohydrolase</fullName>
    </submittedName>
</protein>
<comment type="caution">
    <text evidence="2">The sequence shown here is derived from an EMBL/GenBank/DDBJ whole genome shotgun (WGS) entry which is preliminary data.</text>
</comment>
<dbReference type="AlphaFoldDB" id="A0A7X8SQI9"/>
<proteinExistence type="predicted"/>